<organism evidence="1 2">
    <name type="scientific">Xanthomonas phage phiL7</name>
    <dbReference type="NCBI Taxonomy" id="538979"/>
    <lineage>
        <taxon>Viruses</taxon>
        <taxon>Duplodnaviria</taxon>
        <taxon>Heunggongvirae</taxon>
        <taxon>Uroviricota</taxon>
        <taxon>Caudoviricetes</taxon>
        <taxon>Eisenstarkvirus</taxon>
        <taxon>Eisenstarkvirus L7</taxon>
    </lineage>
</organism>
<accession>C4ML24</accession>
<dbReference type="Proteomes" id="UP000001480">
    <property type="component" value="Segment"/>
</dbReference>
<name>C4ML24_9CAUD</name>
<evidence type="ECO:0000313" key="1">
    <source>
        <dbReference type="EMBL" id="ACE75764.1"/>
    </source>
</evidence>
<proteinExistence type="predicted"/>
<dbReference type="RefSeq" id="YP_002922638.1">
    <property type="nucleotide sequence ID" value="NC_012742.1"/>
</dbReference>
<reference evidence="1 2" key="1">
    <citation type="journal article" date="2009" name="Appl. Environ. Microbiol.">
        <title>Genomic characterization of the intron-containing T7-like phage phiL7 of Xanthomonas campestris.</title>
        <authorList>
            <person name="Lee C.N."/>
            <person name="Lin J.W."/>
            <person name="Weng S.F."/>
            <person name="Tseng Y.H."/>
        </authorList>
    </citation>
    <scope>NUCLEOTIDE SEQUENCE</scope>
</reference>
<keyword evidence="2" id="KW-1185">Reference proteome</keyword>
<protein>
    <submittedName>
        <fullName evidence="1">p24</fullName>
    </submittedName>
</protein>
<dbReference type="OrthoDB" id="16130at10239"/>
<dbReference type="GeneID" id="7943848"/>
<dbReference type="EMBL" id="EU717894">
    <property type="protein sequence ID" value="ACE75764.1"/>
    <property type="molecule type" value="Genomic_DNA"/>
</dbReference>
<evidence type="ECO:0000313" key="2">
    <source>
        <dbReference type="Proteomes" id="UP000001480"/>
    </source>
</evidence>
<sequence>MLTATALLLIGTFTSQPGESMDQFVTRVAPEAMAYTAQNNAEVCGAIGDDAGVLTLVLTTDSSSMECKVSKVRGKFTGLIFHTHTHKGNEGWANADLAHPGYLATPKKLLWQNQNKMRKLVDY</sequence>
<dbReference type="KEGG" id="vg:7943848"/>